<protein>
    <submittedName>
        <fullName evidence="1">Uncharacterized protein</fullName>
    </submittedName>
</protein>
<name>A0AAD0VUY7_PSEDL</name>
<accession>A0AAD0VUY7</accession>
<organism evidence="1 2">
    <name type="scientific">Pseudomonas plecoglossicida</name>
    <dbReference type="NCBI Taxonomy" id="70775"/>
    <lineage>
        <taxon>Bacteria</taxon>
        <taxon>Pseudomonadati</taxon>
        <taxon>Pseudomonadota</taxon>
        <taxon>Gammaproteobacteria</taxon>
        <taxon>Pseudomonadales</taxon>
        <taxon>Pseudomonadaceae</taxon>
        <taxon>Pseudomonas</taxon>
    </lineage>
</organism>
<dbReference type="Proteomes" id="UP000256503">
    <property type="component" value="Chromosome"/>
</dbReference>
<sequence>MVMTITTAPSTAYDDAQLARRLPPDLLRTVLAYENELQRLQAQQPTPDTAKIEAMKKRANHAGAYKVMRLEAAVLDLVHDHRPQLEKWTGSRRSRAEWAKKQLQAKDGYVPGWRYIDNYLKTLSL</sequence>
<dbReference type="AlphaFoldDB" id="A0AAD0VUY7"/>
<proteinExistence type="predicted"/>
<gene>
    <name evidence="1" type="ORF">DVB73_18820</name>
</gene>
<evidence type="ECO:0000313" key="2">
    <source>
        <dbReference type="Proteomes" id="UP000256503"/>
    </source>
</evidence>
<evidence type="ECO:0000313" key="1">
    <source>
        <dbReference type="EMBL" id="AXM97695.1"/>
    </source>
</evidence>
<reference evidence="1 2" key="1">
    <citation type="submission" date="2018-07" db="EMBL/GenBank/DDBJ databases">
        <title>Complete genome sequence of a Pseudomonas plecoglossicida strain pathogenic to the marine fish, Larimichthys crocea.</title>
        <authorList>
            <person name="Tao Z."/>
        </authorList>
    </citation>
    <scope>NUCLEOTIDE SEQUENCE [LARGE SCALE GENOMIC DNA]</scope>
    <source>
        <strain evidence="1 2">XSDHY-P</strain>
    </source>
</reference>
<dbReference type="EMBL" id="CP031146">
    <property type="protein sequence ID" value="AXM97695.1"/>
    <property type="molecule type" value="Genomic_DNA"/>
</dbReference>